<feature type="domain" description="Integrator complex subunit 5 N-terminal" evidence="2">
    <location>
        <begin position="7"/>
        <end position="69"/>
    </location>
</feature>
<accession>A0A3Q0J5Q4</accession>
<feature type="domain" description="Integrator complex subunit 5 C-terminal" evidence="3">
    <location>
        <begin position="194"/>
        <end position="418"/>
    </location>
</feature>
<dbReference type="PANTHER" id="PTHR31697:SF2">
    <property type="entry name" value="INTEGRATOR COMPLEX SUBUNIT 5"/>
    <property type="match status" value="1"/>
</dbReference>
<dbReference type="KEGG" id="dci:103515184"/>
<dbReference type="PaxDb" id="121845-A0A3Q0J5Q4"/>
<evidence type="ECO:0000313" key="5">
    <source>
        <dbReference type="RefSeq" id="XP_026683756.1"/>
    </source>
</evidence>
<dbReference type="Proteomes" id="UP000079169">
    <property type="component" value="Unplaced"/>
</dbReference>
<protein>
    <submittedName>
        <fullName evidence="5">Integrator complex subunit 5-like</fullName>
    </submittedName>
</protein>
<dbReference type="STRING" id="121845.A0A3Q0J5Q4"/>
<sequence>MKEEQRDIQQELLKFIGGASKYRSNPLELTKTALYLLKSLPSARDAVLEFFNKMFDWSLERHIAQAHSSVHSWITYQLISKSYNLILLAGQLSSKYQGRIGQVNSLHESLQLWMSCKATRTLVDINTQCLTCLMHFNTEICINSLLDTSVEHSPHFDWVVAHVGSCFPHTVITRVLSCGLKDYCLNEQGSKAPKLNSVVGILGHLASSHFIDIKKTLLTLFLWSLEPNIPGEDRSTALQKTITVPFLLQLASMSPILHKALCSDVLPALTLDIIRRLSSLTPDWSPYMNGKQGLLSLCVHLVVQCEEGAHHIVQLVLDTAKDQRGLHDTAKTFIELLLKDMEQTMRSNSEPIRFLQSLENNILYLLQHVPSDDEFVHSVLLRLLLLIGRHNSAAHVIILEHVLLFSTLQDLVVLVRLYLIRGGSFLLLENFRLSDNFLYDFNLTCIISRWELSGKEVGKPVVRAISSNLTLLTEELESCTHAHNGEKICRILTNTLGQMTTHVQLDQYLKIARAIICFFFTLLYQEKDVKTQVVVCCALRQLLSTVCASSTPARTLALRELISSALLTPHAKLFGAKEKDIGQNPDEPSLLEENMKQ</sequence>
<dbReference type="InterPro" id="IPR040316">
    <property type="entry name" value="INTS5"/>
</dbReference>
<dbReference type="GO" id="GO:0034472">
    <property type="term" value="P:snRNA 3'-end processing"/>
    <property type="evidence" value="ECO:0007669"/>
    <property type="project" value="TreeGrafter"/>
</dbReference>
<feature type="non-terminal residue" evidence="5">
    <location>
        <position position="597"/>
    </location>
</feature>
<name>A0A3Q0J5Q4_DIACI</name>
<dbReference type="RefSeq" id="XP_026683756.1">
    <property type="nucleotide sequence ID" value="XM_026827955.1"/>
</dbReference>
<feature type="domain" description="Integrator complex subunit 5 N-terminal" evidence="2">
    <location>
        <begin position="88"/>
        <end position="184"/>
    </location>
</feature>
<dbReference type="InterPro" id="IPR029444">
    <property type="entry name" value="INTS5_C"/>
</dbReference>
<gene>
    <name evidence="5" type="primary">LOC103515184</name>
</gene>
<dbReference type="PANTHER" id="PTHR31697">
    <property type="entry name" value="INTEGRATOR COMPLEX SUBUNIT 5"/>
    <property type="match status" value="1"/>
</dbReference>
<evidence type="ECO:0000256" key="1">
    <source>
        <dbReference type="SAM" id="MobiDB-lite"/>
    </source>
</evidence>
<keyword evidence="4" id="KW-1185">Reference proteome</keyword>
<evidence type="ECO:0000313" key="4">
    <source>
        <dbReference type="Proteomes" id="UP000079169"/>
    </source>
</evidence>
<dbReference type="GO" id="GO:0032039">
    <property type="term" value="C:integrator complex"/>
    <property type="evidence" value="ECO:0007669"/>
    <property type="project" value="InterPro"/>
</dbReference>
<dbReference type="Pfam" id="PF14837">
    <property type="entry name" value="INTS5_N"/>
    <property type="match status" value="2"/>
</dbReference>
<evidence type="ECO:0000259" key="2">
    <source>
        <dbReference type="Pfam" id="PF14837"/>
    </source>
</evidence>
<evidence type="ECO:0000259" key="3">
    <source>
        <dbReference type="Pfam" id="PF14838"/>
    </source>
</evidence>
<feature type="domain" description="Integrator complex subunit 5 C-terminal" evidence="3">
    <location>
        <begin position="442"/>
        <end position="597"/>
    </location>
</feature>
<dbReference type="Pfam" id="PF14838">
    <property type="entry name" value="INTS5_C"/>
    <property type="match status" value="2"/>
</dbReference>
<dbReference type="AlphaFoldDB" id="A0A3Q0J5Q4"/>
<dbReference type="GeneID" id="103515184"/>
<feature type="region of interest" description="Disordered" evidence="1">
    <location>
        <begin position="578"/>
        <end position="597"/>
    </location>
</feature>
<reference evidence="5" key="1">
    <citation type="submission" date="2025-08" db="UniProtKB">
        <authorList>
            <consortium name="RefSeq"/>
        </authorList>
    </citation>
    <scope>IDENTIFICATION</scope>
</reference>
<proteinExistence type="predicted"/>
<dbReference type="InterPro" id="IPR029445">
    <property type="entry name" value="INTS5_N"/>
</dbReference>
<organism evidence="4 5">
    <name type="scientific">Diaphorina citri</name>
    <name type="common">Asian citrus psyllid</name>
    <dbReference type="NCBI Taxonomy" id="121845"/>
    <lineage>
        <taxon>Eukaryota</taxon>
        <taxon>Metazoa</taxon>
        <taxon>Ecdysozoa</taxon>
        <taxon>Arthropoda</taxon>
        <taxon>Hexapoda</taxon>
        <taxon>Insecta</taxon>
        <taxon>Pterygota</taxon>
        <taxon>Neoptera</taxon>
        <taxon>Paraneoptera</taxon>
        <taxon>Hemiptera</taxon>
        <taxon>Sternorrhyncha</taxon>
        <taxon>Psylloidea</taxon>
        <taxon>Psyllidae</taxon>
        <taxon>Diaphorininae</taxon>
        <taxon>Diaphorina</taxon>
    </lineage>
</organism>